<feature type="domain" description="Polymerase beta nucleotidyltransferase" evidence="1">
    <location>
        <begin position="16"/>
        <end position="100"/>
    </location>
</feature>
<protein>
    <recommendedName>
        <fullName evidence="1">Polymerase beta nucleotidyltransferase domain-containing protein</fullName>
    </recommendedName>
</protein>
<name>A0A8J3E9D7_9GAMM</name>
<dbReference type="SUPFAM" id="SSF81301">
    <property type="entry name" value="Nucleotidyltransferase"/>
    <property type="match status" value="1"/>
</dbReference>
<dbReference type="EMBL" id="BMJS01000015">
    <property type="protein sequence ID" value="GGF98592.1"/>
    <property type="molecule type" value="Genomic_DNA"/>
</dbReference>
<evidence type="ECO:0000259" key="1">
    <source>
        <dbReference type="Pfam" id="PF18765"/>
    </source>
</evidence>
<accession>A0A8J3E9D7</accession>
<dbReference type="InterPro" id="IPR043519">
    <property type="entry name" value="NT_sf"/>
</dbReference>
<organism evidence="2 3">
    <name type="scientific">Cysteiniphilum litorale</name>
    <dbReference type="NCBI Taxonomy" id="2056700"/>
    <lineage>
        <taxon>Bacteria</taxon>
        <taxon>Pseudomonadati</taxon>
        <taxon>Pseudomonadota</taxon>
        <taxon>Gammaproteobacteria</taxon>
        <taxon>Thiotrichales</taxon>
        <taxon>Fastidiosibacteraceae</taxon>
        <taxon>Cysteiniphilum</taxon>
    </lineage>
</organism>
<dbReference type="InterPro" id="IPR041633">
    <property type="entry name" value="Polbeta"/>
</dbReference>
<dbReference type="Gene3D" id="3.30.460.10">
    <property type="entry name" value="Beta Polymerase, domain 2"/>
    <property type="match status" value="1"/>
</dbReference>
<gene>
    <name evidence="2" type="ORF">GCM10010995_14810</name>
</gene>
<reference evidence="2" key="2">
    <citation type="submission" date="2020-09" db="EMBL/GenBank/DDBJ databases">
        <authorList>
            <person name="Sun Q."/>
            <person name="Zhou Y."/>
        </authorList>
    </citation>
    <scope>NUCLEOTIDE SEQUENCE</scope>
    <source>
        <strain evidence="2">CGMCC 1.15758</strain>
    </source>
</reference>
<sequence>MPYGLTDKTLAAITLAISQQPKITKAILYGSRAKGNYHTGSDIDLTLIGDDLTVKDLFQLEEAIDALYLPYLFDLSIYTQLTNPELQSHIDRHGITLFTR</sequence>
<evidence type="ECO:0000313" key="2">
    <source>
        <dbReference type="EMBL" id="GGF98592.1"/>
    </source>
</evidence>
<dbReference type="Proteomes" id="UP000636949">
    <property type="component" value="Unassembled WGS sequence"/>
</dbReference>
<proteinExistence type="predicted"/>
<comment type="caution">
    <text evidence="2">The sequence shown here is derived from an EMBL/GenBank/DDBJ whole genome shotgun (WGS) entry which is preliminary data.</text>
</comment>
<evidence type="ECO:0000313" key="3">
    <source>
        <dbReference type="Proteomes" id="UP000636949"/>
    </source>
</evidence>
<dbReference type="OrthoDB" id="9803106at2"/>
<keyword evidence="3" id="KW-1185">Reference proteome</keyword>
<dbReference type="RefSeq" id="WP_117002733.1">
    <property type="nucleotide sequence ID" value="NZ_BMJS01000015.1"/>
</dbReference>
<reference evidence="2" key="1">
    <citation type="journal article" date="2014" name="Int. J. Syst. Evol. Microbiol.">
        <title>Complete genome sequence of Corynebacterium casei LMG S-19264T (=DSM 44701T), isolated from a smear-ripened cheese.</title>
        <authorList>
            <consortium name="US DOE Joint Genome Institute (JGI-PGF)"/>
            <person name="Walter F."/>
            <person name="Albersmeier A."/>
            <person name="Kalinowski J."/>
            <person name="Ruckert C."/>
        </authorList>
    </citation>
    <scope>NUCLEOTIDE SEQUENCE</scope>
    <source>
        <strain evidence="2">CGMCC 1.15758</strain>
    </source>
</reference>
<dbReference type="Pfam" id="PF18765">
    <property type="entry name" value="Polbeta"/>
    <property type="match status" value="1"/>
</dbReference>
<dbReference type="CDD" id="cd05403">
    <property type="entry name" value="NT_KNTase_like"/>
    <property type="match status" value="1"/>
</dbReference>
<dbReference type="AlphaFoldDB" id="A0A8J3E9D7"/>